<sequence length="296" mass="31608">MAPLPFASFVTFTKTWHNRPYPAISPTRPEVSAAGKNVVITGGGTGIGKATAIAFATAGARSVSIIGRRVDRLQTAATAITEANPSTLVVLQSGDVTNRESLEAALDAIVAKIGGGDGSNKIDIFLNNAGTLPHEAGVVDYPESEVRRCFEINFMGSYNALQVFTPLAAPGAKLINVGSGIGHWAPLPEVPGVWSYAASKAATLKMMEYYASEHPNIHVVGIHPGIISTEINPNMPTGPDSVDLPAHFVVWLVSEEAAFLRNKFVWANWDVEELKARAEEIRTSSLLRVYLNGVDM</sequence>
<dbReference type="GO" id="GO:0016616">
    <property type="term" value="F:oxidoreductase activity, acting on the CH-OH group of donors, NAD or NADP as acceptor"/>
    <property type="evidence" value="ECO:0007669"/>
    <property type="project" value="TreeGrafter"/>
</dbReference>
<dbReference type="Gene3D" id="3.40.50.720">
    <property type="entry name" value="NAD(P)-binding Rossmann-like Domain"/>
    <property type="match status" value="1"/>
</dbReference>
<gene>
    <name evidence="3" type="ORF">AYO21_04840</name>
</gene>
<evidence type="ECO:0000313" key="4">
    <source>
        <dbReference type="Proteomes" id="UP000077002"/>
    </source>
</evidence>
<dbReference type="RefSeq" id="XP_022512950.1">
    <property type="nucleotide sequence ID" value="XM_022654811.1"/>
</dbReference>
<dbReference type="AlphaFoldDB" id="A0A177FA34"/>
<accession>A0A177FA34</accession>
<keyword evidence="4" id="KW-1185">Reference proteome</keyword>
<evidence type="ECO:0000313" key="3">
    <source>
        <dbReference type="EMBL" id="OAG40998.1"/>
    </source>
</evidence>
<dbReference type="OrthoDB" id="1933717at2759"/>
<dbReference type="PRINTS" id="PR00080">
    <property type="entry name" value="SDRFAMILY"/>
</dbReference>
<dbReference type="GeneID" id="34600008"/>
<reference evidence="3 4" key="1">
    <citation type="submission" date="2016-03" db="EMBL/GenBank/DDBJ databases">
        <title>Draft genome sequence of the Fonsecaea monophora CBS 269.37.</title>
        <authorList>
            <person name="Bombassaro A."/>
            <person name="Vinicius W.A."/>
            <person name="De Hoog S."/>
            <person name="Sun J."/>
            <person name="Souza E.M."/>
            <person name="Raittz R.T."/>
            <person name="Costa F."/>
            <person name="Leao A.C."/>
            <person name="Tadra-Sfeir M.Z."/>
            <person name="Baura V."/>
            <person name="Balsanelli E."/>
            <person name="Pedrosa F.O."/>
            <person name="Moreno L.F."/>
            <person name="Steffens M.B."/>
            <person name="Xi L."/>
            <person name="Bocca A.L."/>
            <person name="Felipe M.S."/>
            <person name="Teixeira M."/>
            <person name="Telles Filho F.Q."/>
            <person name="Azevedo C.M."/>
            <person name="Gomes R."/>
            <person name="Vicente V.A."/>
        </authorList>
    </citation>
    <scope>NUCLEOTIDE SEQUENCE [LARGE SCALE GENOMIC DNA]</scope>
    <source>
        <strain evidence="3 4">CBS 269.37</strain>
    </source>
</reference>
<evidence type="ECO:0000256" key="2">
    <source>
        <dbReference type="RuleBase" id="RU000363"/>
    </source>
</evidence>
<proteinExistence type="inferred from homology"/>
<dbReference type="InterPro" id="IPR036291">
    <property type="entry name" value="NAD(P)-bd_dom_sf"/>
</dbReference>
<evidence type="ECO:0000256" key="1">
    <source>
        <dbReference type="ARBA" id="ARBA00006484"/>
    </source>
</evidence>
<dbReference type="InterPro" id="IPR002347">
    <property type="entry name" value="SDR_fam"/>
</dbReference>
<dbReference type="Proteomes" id="UP000077002">
    <property type="component" value="Unassembled WGS sequence"/>
</dbReference>
<dbReference type="CDD" id="cd05233">
    <property type="entry name" value="SDR_c"/>
    <property type="match status" value="1"/>
</dbReference>
<protein>
    <recommendedName>
        <fullName evidence="5">NAD(P)-binding protein</fullName>
    </recommendedName>
</protein>
<dbReference type="Pfam" id="PF00106">
    <property type="entry name" value="adh_short"/>
    <property type="match status" value="1"/>
</dbReference>
<dbReference type="SUPFAM" id="SSF51735">
    <property type="entry name" value="NAD(P)-binding Rossmann-fold domains"/>
    <property type="match status" value="1"/>
</dbReference>
<name>A0A177FA34_9EURO</name>
<comment type="caution">
    <text evidence="3">The sequence shown here is derived from an EMBL/GenBank/DDBJ whole genome shotgun (WGS) entry which is preliminary data.</text>
</comment>
<comment type="similarity">
    <text evidence="1 2">Belongs to the short-chain dehydrogenases/reductases (SDR) family.</text>
</comment>
<organism evidence="3 4">
    <name type="scientific">Fonsecaea monophora</name>
    <dbReference type="NCBI Taxonomy" id="254056"/>
    <lineage>
        <taxon>Eukaryota</taxon>
        <taxon>Fungi</taxon>
        <taxon>Dikarya</taxon>
        <taxon>Ascomycota</taxon>
        <taxon>Pezizomycotina</taxon>
        <taxon>Eurotiomycetes</taxon>
        <taxon>Chaetothyriomycetidae</taxon>
        <taxon>Chaetothyriales</taxon>
        <taxon>Herpotrichiellaceae</taxon>
        <taxon>Fonsecaea</taxon>
    </lineage>
</organism>
<evidence type="ECO:0008006" key="5">
    <source>
        <dbReference type="Google" id="ProtNLM"/>
    </source>
</evidence>
<dbReference type="PANTHER" id="PTHR42760">
    <property type="entry name" value="SHORT-CHAIN DEHYDROGENASES/REDUCTASES FAMILY MEMBER"/>
    <property type="match status" value="1"/>
</dbReference>
<dbReference type="EMBL" id="LVKK01000028">
    <property type="protein sequence ID" value="OAG40998.1"/>
    <property type="molecule type" value="Genomic_DNA"/>
</dbReference>
<dbReference type="PRINTS" id="PR00081">
    <property type="entry name" value="GDHRDH"/>
</dbReference>